<proteinExistence type="predicted"/>
<evidence type="ECO:0000259" key="1">
    <source>
        <dbReference type="PROSITE" id="PS50112"/>
    </source>
</evidence>
<dbReference type="InterPro" id="IPR013655">
    <property type="entry name" value="PAS_fold_3"/>
</dbReference>
<dbReference type="Proteomes" id="UP000233597">
    <property type="component" value="Unassembled WGS sequence"/>
</dbReference>
<accession>A0A2N3L0A2</accession>
<dbReference type="NCBIfam" id="TIGR00229">
    <property type="entry name" value="sensory_box"/>
    <property type="match status" value="1"/>
</dbReference>
<dbReference type="AlphaFoldDB" id="A0A2N3L0A2"/>
<dbReference type="EMBL" id="NWTK01000001">
    <property type="protein sequence ID" value="PKR56245.1"/>
    <property type="molecule type" value="Genomic_DNA"/>
</dbReference>
<dbReference type="SUPFAM" id="SSF55785">
    <property type="entry name" value="PYP-like sensor domain (PAS domain)"/>
    <property type="match status" value="1"/>
</dbReference>
<reference evidence="2 3" key="1">
    <citation type="submission" date="2017-09" db="EMBL/GenBank/DDBJ databases">
        <title>Biodiversity and function of Thalassospira species in the particle-attached aromatic-hydrocarbon-degrading consortia from the surface seawater of the South China Sea.</title>
        <authorList>
            <person name="Dong C."/>
            <person name="Liu R."/>
            <person name="Shao Z."/>
        </authorList>
    </citation>
    <scope>NUCLEOTIDE SEQUENCE [LARGE SCALE GENOMIC DNA]</scope>
    <source>
        <strain evidence="2 3">CSC1P2</strain>
    </source>
</reference>
<dbReference type="PROSITE" id="PS50112">
    <property type="entry name" value="PAS"/>
    <property type="match status" value="1"/>
</dbReference>
<gene>
    <name evidence="2" type="ORF">COO20_02755</name>
</gene>
<comment type="caution">
    <text evidence="2">The sequence shown here is derived from an EMBL/GenBank/DDBJ whole genome shotgun (WGS) entry which is preliminary data.</text>
</comment>
<dbReference type="InterPro" id="IPR000014">
    <property type="entry name" value="PAS"/>
</dbReference>
<feature type="domain" description="PAS" evidence="1">
    <location>
        <begin position="26"/>
        <end position="61"/>
    </location>
</feature>
<sequence length="174" mass="19798">MKQENLRLTGVERHFDEDEIIVSKTDPKGRITYANDVFLRISGYSEAGLLGQPHSIIRHPDMPRCVFALMWDTIAKGREIFAYVINRAANGDHYWVLANVTPTFNPDGTIRGYHSNRRKPRREAITAAAGLYRQLRAEEDALQNRRDGMARGSATLMDLLKSQGVDYDQFVFAL</sequence>
<evidence type="ECO:0000313" key="3">
    <source>
        <dbReference type="Proteomes" id="UP000233597"/>
    </source>
</evidence>
<name>A0A2N3L0A2_9PROT</name>
<evidence type="ECO:0000313" key="2">
    <source>
        <dbReference type="EMBL" id="PKR56245.1"/>
    </source>
</evidence>
<dbReference type="Pfam" id="PF08447">
    <property type="entry name" value="PAS_3"/>
    <property type="match status" value="1"/>
</dbReference>
<organism evidence="2 3">
    <name type="scientific">Thalassospira marina</name>
    <dbReference type="NCBI Taxonomy" id="2048283"/>
    <lineage>
        <taxon>Bacteria</taxon>
        <taxon>Pseudomonadati</taxon>
        <taxon>Pseudomonadota</taxon>
        <taxon>Alphaproteobacteria</taxon>
        <taxon>Rhodospirillales</taxon>
        <taxon>Thalassospiraceae</taxon>
        <taxon>Thalassospira</taxon>
    </lineage>
</organism>
<dbReference type="Gene3D" id="3.30.450.20">
    <property type="entry name" value="PAS domain"/>
    <property type="match status" value="1"/>
</dbReference>
<dbReference type="OrthoDB" id="266313at2"/>
<protein>
    <submittedName>
        <fullName evidence="2">Chemotaxis protein</fullName>
    </submittedName>
</protein>
<dbReference type="InterPro" id="IPR035965">
    <property type="entry name" value="PAS-like_dom_sf"/>
</dbReference>
<dbReference type="CDD" id="cd00130">
    <property type="entry name" value="PAS"/>
    <property type="match status" value="1"/>
</dbReference>